<dbReference type="Gene3D" id="3.40.630.30">
    <property type="match status" value="1"/>
</dbReference>
<dbReference type="Pfam" id="PF00583">
    <property type="entry name" value="Acetyltransf_1"/>
    <property type="match status" value="1"/>
</dbReference>
<evidence type="ECO:0000259" key="3">
    <source>
        <dbReference type="PROSITE" id="PS51186"/>
    </source>
</evidence>
<dbReference type="PROSITE" id="PS51186">
    <property type="entry name" value="GNAT"/>
    <property type="match status" value="1"/>
</dbReference>
<dbReference type="EMBL" id="JAGQLI010000044">
    <property type="protein sequence ID" value="MCA9378955.1"/>
    <property type="molecule type" value="Genomic_DNA"/>
</dbReference>
<evidence type="ECO:0000256" key="2">
    <source>
        <dbReference type="ARBA" id="ARBA00023315"/>
    </source>
</evidence>
<evidence type="ECO:0000256" key="1">
    <source>
        <dbReference type="ARBA" id="ARBA00022679"/>
    </source>
</evidence>
<organism evidence="4 5">
    <name type="scientific">Candidatus Dojkabacteria bacterium</name>
    <dbReference type="NCBI Taxonomy" id="2099670"/>
    <lineage>
        <taxon>Bacteria</taxon>
        <taxon>Candidatus Dojkabacteria</taxon>
    </lineage>
</organism>
<evidence type="ECO:0000313" key="4">
    <source>
        <dbReference type="EMBL" id="MCA9378955.1"/>
    </source>
</evidence>
<reference evidence="4" key="1">
    <citation type="submission" date="2020-04" db="EMBL/GenBank/DDBJ databases">
        <authorList>
            <person name="Zhang T."/>
        </authorList>
    </citation>
    <scope>NUCLEOTIDE SEQUENCE</scope>
    <source>
        <strain evidence="4">HKST-UBA12</strain>
    </source>
</reference>
<dbReference type="InterPro" id="IPR016181">
    <property type="entry name" value="Acyl_CoA_acyltransferase"/>
</dbReference>
<feature type="non-terminal residue" evidence="4">
    <location>
        <position position="1"/>
    </location>
</feature>
<gene>
    <name evidence="4" type="ORF">KC640_00865</name>
</gene>
<dbReference type="SUPFAM" id="SSF55729">
    <property type="entry name" value="Acyl-CoA N-acyltransferases (Nat)"/>
    <property type="match status" value="1"/>
</dbReference>
<dbReference type="InterPro" id="IPR050680">
    <property type="entry name" value="YpeA/RimI_acetyltransf"/>
</dbReference>
<comment type="caution">
    <text evidence="4">The sequence shown here is derived from an EMBL/GenBank/DDBJ whole genome shotgun (WGS) entry which is preliminary data.</text>
</comment>
<dbReference type="GO" id="GO:0016747">
    <property type="term" value="F:acyltransferase activity, transferring groups other than amino-acyl groups"/>
    <property type="evidence" value="ECO:0007669"/>
    <property type="project" value="InterPro"/>
</dbReference>
<dbReference type="Proteomes" id="UP000760819">
    <property type="component" value="Unassembled WGS sequence"/>
</dbReference>
<protein>
    <submittedName>
        <fullName evidence="4">GNAT family N-acetyltransferase</fullName>
    </submittedName>
</protein>
<keyword evidence="1" id="KW-0808">Transferase</keyword>
<name>A0A955I4M0_9BACT</name>
<feature type="domain" description="N-acetyltransferase" evidence="3">
    <location>
        <begin position="70"/>
        <end position="211"/>
    </location>
</feature>
<dbReference type="PANTHER" id="PTHR43420">
    <property type="entry name" value="ACETYLTRANSFERASE"/>
    <property type="match status" value="1"/>
</dbReference>
<evidence type="ECO:0000313" key="5">
    <source>
        <dbReference type="Proteomes" id="UP000760819"/>
    </source>
</evidence>
<reference evidence="4" key="2">
    <citation type="journal article" date="2021" name="Microbiome">
        <title>Successional dynamics and alternative stable states in a saline activated sludge microbial community over 9 years.</title>
        <authorList>
            <person name="Wang Y."/>
            <person name="Ye J."/>
            <person name="Ju F."/>
            <person name="Liu L."/>
            <person name="Boyd J.A."/>
            <person name="Deng Y."/>
            <person name="Parks D.H."/>
            <person name="Jiang X."/>
            <person name="Yin X."/>
            <person name="Woodcroft B.J."/>
            <person name="Tyson G.W."/>
            <person name="Hugenholtz P."/>
            <person name="Polz M.F."/>
            <person name="Zhang T."/>
        </authorList>
    </citation>
    <scope>NUCLEOTIDE SEQUENCE</scope>
    <source>
        <strain evidence="4">HKST-UBA12</strain>
    </source>
</reference>
<dbReference type="AlphaFoldDB" id="A0A955I4M0"/>
<sequence length="223" mass="24840">RSMPNLRPATKADAPVLAKISILAGGGTFELLLKGLKRGVSVQDVMNKLCAAADTEYSFNYYQLVVEGEETLGGVNYISVADRYKLAPNINPILQREFKFGWIQLIKFLIRARHLKGMNILKAPKNSLHINDVAIFPQNQGKGLGKMLVEFVIRQAQERKFDYVSLNVWTDNTSAVKFYEELGFQIAKTASVRSHKYLPHSSAHLMLLSVSSRASRESGGVVI</sequence>
<dbReference type="CDD" id="cd04301">
    <property type="entry name" value="NAT_SF"/>
    <property type="match status" value="1"/>
</dbReference>
<dbReference type="InterPro" id="IPR000182">
    <property type="entry name" value="GNAT_dom"/>
</dbReference>
<keyword evidence="2" id="KW-0012">Acyltransferase</keyword>
<proteinExistence type="predicted"/>
<accession>A0A955I4M0</accession>